<accession>A0ACB8D8P3</accession>
<dbReference type="Proteomes" id="UP000821865">
    <property type="component" value="Chromosome 3"/>
</dbReference>
<dbReference type="EMBL" id="CM023472">
    <property type="protein sequence ID" value="KAH7960829.1"/>
    <property type="molecule type" value="Genomic_DNA"/>
</dbReference>
<evidence type="ECO:0000313" key="1">
    <source>
        <dbReference type="EMBL" id="KAH7960829.1"/>
    </source>
</evidence>
<gene>
    <name evidence="1" type="ORF">HPB49_023793</name>
</gene>
<keyword evidence="2" id="KW-1185">Reference proteome</keyword>
<proteinExistence type="predicted"/>
<name>A0ACB8D8P3_DERSI</name>
<sequence length="118" mass="13483">MPLCANYISIRSLCRVTLKFEHIISGELVRLERSRPFLQPDAIPTIFPNVPKYLSKPVPKKRNPTERLDPQFAPPQKKLRIDVASPDTSDEAHMLAANSVDYQNVIVPSNQWGEHVFF</sequence>
<comment type="caution">
    <text evidence="1">The sequence shown here is derived from an EMBL/GenBank/DDBJ whole genome shotgun (WGS) entry which is preliminary data.</text>
</comment>
<evidence type="ECO:0000313" key="2">
    <source>
        <dbReference type="Proteomes" id="UP000821865"/>
    </source>
</evidence>
<reference evidence="1" key="1">
    <citation type="submission" date="2020-05" db="EMBL/GenBank/DDBJ databases">
        <title>Large-scale comparative analyses of tick genomes elucidate their genetic diversity and vector capacities.</title>
        <authorList>
            <person name="Jia N."/>
            <person name="Wang J."/>
            <person name="Shi W."/>
            <person name="Du L."/>
            <person name="Sun Y."/>
            <person name="Zhan W."/>
            <person name="Jiang J."/>
            <person name="Wang Q."/>
            <person name="Zhang B."/>
            <person name="Ji P."/>
            <person name="Sakyi L.B."/>
            <person name="Cui X."/>
            <person name="Yuan T."/>
            <person name="Jiang B."/>
            <person name="Yang W."/>
            <person name="Lam T.T.-Y."/>
            <person name="Chang Q."/>
            <person name="Ding S."/>
            <person name="Wang X."/>
            <person name="Zhu J."/>
            <person name="Ruan X."/>
            <person name="Zhao L."/>
            <person name="Wei J."/>
            <person name="Que T."/>
            <person name="Du C."/>
            <person name="Cheng J."/>
            <person name="Dai P."/>
            <person name="Han X."/>
            <person name="Huang E."/>
            <person name="Gao Y."/>
            <person name="Liu J."/>
            <person name="Shao H."/>
            <person name="Ye R."/>
            <person name="Li L."/>
            <person name="Wei W."/>
            <person name="Wang X."/>
            <person name="Wang C."/>
            <person name="Yang T."/>
            <person name="Huo Q."/>
            <person name="Li W."/>
            <person name="Guo W."/>
            <person name="Chen H."/>
            <person name="Zhou L."/>
            <person name="Ni X."/>
            <person name="Tian J."/>
            <person name="Zhou Y."/>
            <person name="Sheng Y."/>
            <person name="Liu T."/>
            <person name="Pan Y."/>
            <person name="Xia L."/>
            <person name="Li J."/>
            <person name="Zhao F."/>
            <person name="Cao W."/>
        </authorList>
    </citation>
    <scope>NUCLEOTIDE SEQUENCE</scope>
    <source>
        <strain evidence="1">Dsil-2018</strain>
    </source>
</reference>
<organism evidence="1 2">
    <name type="scientific">Dermacentor silvarum</name>
    <name type="common">Tick</name>
    <dbReference type="NCBI Taxonomy" id="543639"/>
    <lineage>
        <taxon>Eukaryota</taxon>
        <taxon>Metazoa</taxon>
        <taxon>Ecdysozoa</taxon>
        <taxon>Arthropoda</taxon>
        <taxon>Chelicerata</taxon>
        <taxon>Arachnida</taxon>
        <taxon>Acari</taxon>
        <taxon>Parasitiformes</taxon>
        <taxon>Ixodida</taxon>
        <taxon>Ixodoidea</taxon>
        <taxon>Ixodidae</taxon>
        <taxon>Rhipicephalinae</taxon>
        <taxon>Dermacentor</taxon>
    </lineage>
</organism>
<protein>
    <submittedName>
        <fullName evidence="1">Uncharacterized protein</fullName>
    </submittedName>
</protein>